<dbReference type="PANTHER" id="PTHR28255">
    <property type="match status" value="1"/>
</dbReference>
<reference evidence="1 2" key="1">
    <citation type="submission" date="2019-03" db="EMBL/GenBank/DDBJ databases">
        <title>Whole genome sequence of Arthrobacter sp JH1-1.</title>
        <authorList>
            <person name="Trinh H.N."/>
        </authorList>
    </citation>
    <scope>NUCLEOTIDE SEQUENCE [LARGE SCALE GENOMIC DNA]</scope>
    <source>
        <strain evidence="1 2">JH1-1</strain>
    </source>
</reference>
<dbReference type="EMBL" id="SMRU01000005">
    <property type="protein sequence ID" value="TDF99136.1"/>
    <property type="molecule type" value="Genomic_DNA"/>
</dbReference>
<dbReference type="Gene3D" id="3.30.450.150">
    <property type="entry name" value="Haem-degrading domain"/>
    <property type="match status" value="1"/>
</dbReference>
<accession>A0A4R5KTW1</accession>
<protein>
    <submittedName>
        <fullName evidence="1">Uncharacterized protein</fullName>
    </submittedName>
</protein>
<dbReference type="PIRSF" id="PIRSF008757">
    <property type="entry name" value="UCP008757"/>
    <property type="match status" value="1"/>
</dbReference>
<evidence type="ECO:0000313" key="2">
    <source>
        <dbReference type="Proteomes" id="UP000295511"/>
    </source>
</evidence>
<gene>
    <name evidence="1" type="ORF">E1809_06095</name>
</gene>
<evidence type="ECO:0000313" key="1">
    <source>
        <dbReference type="EMBL" id="TDF99136.1"/>
    </source>
</evidence>
<dbReference type="AlphaFoldDB" id="A0A4R5KTW1"/>
<comment type="caution">
    <text evidence="1">The sequence shown here is derived from an EMBL/GenBank/DDBJ whole genome shotgun (WGS) entry which is preliminary data.</text>
</comment>
<dbReference type="InterPro" id="IPR005624">
    <property type="entry name" value="PduO/GlcC-like"/>
</dbReference>
<dbReference type="SUPFAM" id="SSF143744">
    <property type="entry name" value="GlcG-like"/>
    <property type="match status" value="1"/>
</dbReference>
<dbReference type="InterPro" id="IPR038084">
    <property type="entry name" value="PduO/GlcC-like_sf"/>
</dbReference>
<sequence>MPRRLTMLPIGQRYRGLDAAELHDVLLAEEAELDFPEFGVDDAWSVGCWLRRTAVEQGFGVGVAITLGDQRAFHAATQGAAALNDDWLERKFRVVRLYGHSSLAVRAQYLRDGESFETHSALDPLLYAAAGGGFPLRVRGTLVGAVGVSGLEMHDDHALLVEALRHHIKL</sequence>
<organism evidence="1 2">
    <name type="scientific">Arthrobacter terricola</name>
    <dbReference type="NCBI Taxonomy" id="2547396"/>
    <lineage>
        <taxon>Bacteria</taxon>
        <taxon>Bacillati</taxon>
        <taxon>Actinomycetota</taxon>
        <taxon>Actinomycetes</taxon>
        <taxon>Micrococcales</taxon>
        <taxon>Micrococcaceae</taxon>
        <taxon>Arthrobacter</taxon>
    </lineage>
</organism>
<dbReference type="Pfam" id="PF03928">
    <property type="entry name" value="HbpS-like"/>
    <property type="match status" value="1"/>
</dbReference>
<keyword evidence="2" id="KW-1185">Reference proteome</keyword>
<dbReference type="PANTHER" id="PTHR28255:SF1">
    <property type="entry name" value="UPF0303 PROTEIN YBR137W"/>
    <property type="match status" value="1"/>
</dbReference>
<dbReference type="OrthoDB" id="9815315at2"/>
<name>A0A4R5KTW1_9MICC</name>
<dbReference type="InterPro" id="IPR010371">
    <property type="entry name" value="YBR137W-like"/>
</dbReference>
<proteinExistence type="predicted"/>
<dbReference type="Proteomes" id="UP000295511">
    <property type="component" value="Unassembled WGS sequence"/>
</dbReference>